<feature type="domain" description="UvrD-like helicase ATP-binding" evidence="8">
    <location>
        <begin position="352"/>
        <end position="448"/>
    </location>
</feature>
<evidence type="ECO:0000256" key="6">
    <source>
        <dbReference type="SAM" id="MobiDB-lite"/>
    </source>
</evidence>
<dbReference type="EMBL" id="CAMXCT030006168">
    <property type="protein sequence ID" value="CAL4801390.1"/>
    <property type="molecule type" value="Genomic_DNA"/>
</dbReference>
<dbReference type="PANTHER" id="PTHR21529">
    <property type="entry name" value="MAMMARY TURMOR VIRUS RECEPTOR HOMOLOG 1, 2 MTVR1, 2"/>
    <property type="match status" value="1"/>
</dbReference>
<dbReference type="InterPro" id="IPR013986">
    <property type="entry name" value="DExx_box_DNA_helicase_dom_sf"/>
</dbReference>
<dbReference type="Proteomes" id="UP001152797">
    <property type="component" value="Unassembled WGS sequence"/>
</dbReference>
<comment type="caution">
    <text evidence="9">The sequence shown here is derived from an EMBL/GenBank/DDBJ whole genome shotgun (WGS) entry which is preliminary data.</text>
</comment>
<reference evidence="10" key="2">
    <citation type="submission" date="2024-04" db="EMBL/GenBank/DDBJ databases">
        <authorList>
            <person name="Chen Y."/>
            <person name="Shah S."/>
            <person name="Dougan E. K."/>
            <person name="Thang M."/>
            <person name="Chan C."/>
        </authorList>
    </citation>
    <scope>NUCLEOTIDE SEQUENCE [LARGE SCALE GENOMIC DNA]</scope>
</reference>
<evidence type="ECO:0000256" key="5">
    <source>
        <dbReference type="PROSITE-ProRule" id="PRU00339"/>
    </source>
</evidence>
<evidence type="ECO:0000256" key="7">
    <source>
        <dbReference type="SAM" id="Phobius"/>
    </source>
</evidence>
<dbReference type="PANTHER" id="PTHR21529:SF4">
    <property type="entry name" value="TPR AND ANKYRIN REPEAT-CONTAINING PROTEIN 1"/>
    <property type="match status" value="1"/>
</dbReference>
<dbReference type="Gene3D" id="3.40.50.300">
    <property type="entry name" value="P-loop containing nucleotide triphosphate hydrolases"/>
    <property type="match status" value="2"/>
</dbReference>
<evidence type="ECO:0000313" key="9">
    <source>
        <dbReference type="EMBL" id="CAI4014078.1"/>
    </source>
</evidence>
<dbReference type="GO" id="GO:0016787">
    <property type="term" value="F:hydrolase activity"/>
    <property type="evidence" value="ECO:0007669"/>
    <property type="project" value="UniProtKB-KW"/>
</dbReference>
<feature type="repeat" description="TPR" evidence="5">
    <location>
        <begin position="867"/>
        <end position="900"/>
    </location>
</feature>
<name>A0A9P1DQ07_9DINO</name>
<evidence type="ECO:0000313" key="12">
    <source>
        <dbReference type="Proteomes" id="UP001152797"/>
    </source>
</evidence>
<keyword evidence="3 11" id="KW-0347">Helicase</keyword>
<proteinExistence type="predicted"/>
<feature type="transmembrane region" description="Helical" evidence="7">
    <location>
        <begin position="114"/>
        <end position="136"/>
    </location>
</feature>
<organism evidence="9">
    <name type="scientific">Cladocopium goreaui</name>
    <dbReference type="NCBI Taxonomy" id="2562237"/>
    <lineage>
        <taxon>Eukaryota</taxon>
        <taxon>Sar</taxon>
        <taxon>Alveolata</taxon>
        <taxon>Dinophyceae</taxon>
        <taxon>Suessiales</taxon>
        <taxon>Symbiodiniaceae</taxon>
        <taxon>Cladocopium</taxon>
    </lineage>
</organism>
<dbReference type="EMBL" id="CAMXCT010006168">
    <property type="protein sequence ID" value="CAI4014078.1"/>
    <property type="molecule type" value="Genomic_DNA"/>
</dbReference>
<keyword evidence="12" id="KW-1185">Reference proteome</keyword>
<dbReference type="InterPro" id="IPR019734">
    <property type="entry name" value="TPR_rpt"/>
</dbReference>
<keyword evidence="2" id="KW-0378">Hydrolase</keyword>
<accession>A0A9P1DQ07</accession>
<reference evidence="9" key="1">
    <citation type="submission" date="2022-10" db="EMBL/GenBank/DDBJ databases">
        <authorList>
            <person name="Chen Y."/>
            <person name="Dougan E. K."/>
            <person name="Chan C."/>
            <person name="Rhodes N."/>
            <person name="Thang M."/>
        </authorList>
    </citation>
    <scope>NUCLEOTIDE SEQUENCE</scope>
</reference>
<dbReference type="SUPFAM" id="SSF52540">
    <property type="entry name" value="P-loop containing nucleoside triphosphate hydrolases"/>
    <property type="match status" value="1"/>
</dbReference>
<evidence type="ECO:0000256" key="3">
    <source>
        <dbReference type="ARBA" id="ARBA00022806"/>
    </source>
</evidence>
<dbReference type="GO" id="GO:0005524">
    <property type="term" value="F:ATP binding"/>
    <property type="evidence" value="ECO:0007669"/>
    <property type="project" value="UniProtKB-KW"/>
</dbReference>
<dbReference type="PROSITE" id="PS50005">
    <property type="entry name" value="TPR"/>
    <property type="match status" value="1"/>
</dbReference>
<evidence type="ECO:0000313" key="11">
    <source>
        <dbReference type="EMBL" id="CAL4801390.1"/>
    </source>
</evidence>
<keyword evidence="7" id="KW-0812">Transmembrane</keyword>
<dbReference type="OrthoDB" id="3156807at2759"/>
<keyword evidence="1" id="KW-0547">Nucleotide-binding</keyword>
<dbReference type="Pfam" id="PF00580">
    <property type="entry name" value="UvrD-helicase"/>
    <property type="match status" value="1"/>
</dbReference>
<dbReference type="SUPFAM" id="SSF48452">
    <property type="entry name" value="TPR-like"/>
    <property type="match status" value="1"/>
</dbReference>
<keyword evidence="7" id="KW-1133">Transmembrane helix</keyword>
<gene>
    <name evidence="9" type="ORF">C1SCF055_LOCUS39005</name>
</gene>
<keyword evidence="4" id="KW-0067">ATP-binding</keyword>
<evidence type="ECO:0000313" key="10">
    <source>
        <dbReference type="EMBL" id="CAL1167453.1"/>
    </source>
</evidence>
<dbReference type="GO" id="GO:0004386">
    <property type="term" value="F:helicase activity"/>
    <property type="evidence" value="ECO:0007669"/>
    <property type="project" value="UniProtKB-KW"/>
</dbReference>
<dbReference type="EMBL" id="CAMXCT020006168">
    <property type="protein sequence ID" value="CAL1167453.1"/>
    <property type="molecule type" value="Genomic_DNA"/>
</dbReference>
<evidence type="ECO:0000256" key="1">
    <source>
        <dbReference type="ARBA" id="ARBA00022741"/>
    </source>
</evidence>
<evidence type="ECO:0000259" key="8">
    <source>
        <dbReference type="Pfam" id="PF00580"/>
    </source>
</evidence>
<sequence length="1903" mass="217889">MEYSREQKAFTEVIQIWHVVRAEDIQNKADTVLQQWRATDRKFEGVKKALRNQPLQKKGQTRYPRSVAESELQDSDVFSVRKFFTLDQQMLRSITMEDEHAGDRHRKATWWRSVVRRALPLSLGAVVLASCVYRLFFQHLTYWQKSAKADGAALVPTGNGNELVHLHQVFVTHSASLANKVLEYFSNLQAQAAEATGLQTKLLEQTRLPDTLKGLKTFPLFLTFRKFIIMVDGSLEKRFFPRRHTGQLHPDKVLMAEAPDALDPISALREHHRTAQRAQAVNQAKTASSENQRKTEVDYELFKSKFWPKISPHAPRECDASLLWREIQSFIKGSYKVMDTEEGHLSLALYEEVAKKASPGFEDHRRQIYKAFEAYEQLRKEWNCFDRMDVSFHVLKELKKRPYVGPPIHSVAVDEVQDLAQIELAIFFMIMKKPYEELFITGDTSQTVSRAVDFRFCDLRSLFHHFEVAVPELDQLIINYRSHQKILALSHKGVVRLLELAFPHAIDKLQPDEGHRDGQKPVVVDDVPLEDLAQHVFNLDGCSAGIAFGASQVILVRNEESRARLPPALRNCLVLTVEEAKGLEFDDCILVNFFRDSNYKEWQTVKIFLQELLDEDSKDSESKRPRFDRLRHTLLCSELKHLYTAMTRTKHVLLIIEEDKEQADHMFELWKKMDLVNFGLMQEENAEARHLIHEHAGKNRGKDSWCNMGHNLMKRQLYRQAQSAFQRGEDENMAKICEAYILAQEAARTMEEQEAEGVRLFQEAAELFGQRGAQEEQAQCLLQGQRPLQAAKIFEELGDKIKAAQAYVVAGDYKKAARLYEEAQHVREAVENFLQADDVDNVKRLVSEAHSNDTLSTEECFRYLQDTDAHDVAGELFFKEGNYEQAASCFQSAGLLQEEAKCYLKLGQPLLAADRLSASEDSGELLQAANLYSELQEEVKEVKCCRAILEMQRIDENDLMLQRCIRLHQRLGEWRSAAQLLEKTDAAQNLATAVAYYEQVKCFEEAGRVCERLTPKDMDGNPNVNNRWLHKALQLYREGGHTAKQLRVLEHLGQWQECGQLARKLKDFPRAAEFFLKVLDFNAAVESRLDAKDFGGAHSLLKSTSFLGSTGIDEMKLEIRCLEGLQKYGEAARIYMKILPEGAERAKMALKAFELAMKCKKTSKDFFMEFSHEMPDPKIALQYFLEVADAEQICEQLMKLEKHLAAVAAASILGEPVKAIQLLDQKPVQDRDWWVLEILLVATKQNLGREKLLPLLEYVNDVWERAQELEDIAYLDYVDSVISRRCGRKQGKTELRKSWTQAQGKLQEVDSLAFCQELALHGSEKDLTWTLQQLDWYIEEVLRSSWYKQTGKGVKESKEIRSLLERYYQATPDLHQVFYETLRWLGLPSLDQKKVIPRCHRLAAKCQEVQGFSGVLQLDPSAILLDLEECRLELLRKLDSLCKRAEDFCKPPGLWLRAMGAAEERKVDFKDGFHSSLRAWASRGKGYLSQEVRQMIPEAVKDLWHKARQDAEHILRNKRSTSKEFKEAAQTLQRIIKEMVQLLREAGSYNESIAQSLSDLVLEGLKVLMPICPEHVTQECKARDKCPLDHPEVGKTHEARQLLNLKKGSPKPIFDGLGLHAWLQLVNVCSKKVRTGECTSSHCPWLHPEDRMLQTMQDALREKQGQTSYYGLKFNFKHLHGLETVAQALHDDKCKIPQGFGCCLFKDEEMMLNVRLVTILASAMFQESYGDLGLDACREVLKRMCRSLYRYPDPEAAELAKKTLQEIRNLKILQQLSHDITWEVDGAAEVENERCLLSLLLGRDENQKQEKRRVSAPVGATFRFNPNAEEFKPIASIYKSPAPAPPGSRRVWEGNAARDLSWQKKNIDQILGEAAQGAPSRQPIGGNGEAVWRPSMASSSSAR</sequence>
<dbReference type="InterPro" id="IPR039904">
    <property type="entry name" value="TRANK1"/>
</dbReference>
<protein>
    <submittedName>
        <fullName evidence="11">DNA helicase</fullName>
    </submittedName>
</protein>
<keyword evidence="5" id="KW-0802">TPR repeat</keyword>
<dbReference type="InterPro" id="IPR027417">
    <property type="entry name" value="P-loop_NTPase"/>
</dbReference>
<dbReference type="InterPro" id="IPR011990">
    <property type="entry name" value="TPR-like_helical_dom_sf"/>
</dbReference>
<feature type="region of interest" description="Disordered" evidence="6">
    <location>
        <begin position="1874"/>
        <end position="1903"/>
    </location>
</feature>
<evidence type="ECO:0000256" key="2">
    <source>
        <dbReference type="ARBA" id="ARBA00022801"/>
    </source>
</evidence>
<keyword evidence="7" id="KW-0472">Membrane</keyword>
<dbReference type="Gene3D" id="1.25.40.10">
    <property type="entry name" value="Tetratricopeptide repeat domain"/>
    <property type="match status" value="1"/>
</dbReference>
<dbReference type="Gene3D" id="3.30.1370.210">
    <property type="match status" value="1"/>
</dbReference>
<dbReference type="Gene3D" id="1.10.10.160">
    <property type="match status" value="1"/>
</dbReference>
<evidence type="ECO:0000256" key="4">
    <source>
        <dbReference type="ARBA" id="ARBA00022840"/>
    </source>
</evidence>
<dbReference type="InterPro" id="IPR014016">
    <property type="entry name" value="UvrD-like_ATP-bd"/>
</dbReference>